<name>A0A927GS54_9BACL</name>
<keyword evidence="3" id="KW-1185">Reference proteome</keyword>
<dbReference type="AlphaFoldDB" id="A0A927GS54"/>
<evidence type="ECO:0000313" key="3">
    <source>
        <dbReference type="Proteomes" id="UP000621560"/>
    </source>
</evidence>
<dbReference type="GO" id="GO:0016747">
    <property type="term" value="F:acyltransferase activity, transferring groups other than amino-acyl groups"/>
    <property type="evidence" value="ECO:0007669"/>
    <property type="project" value="InterPro"/>
</dbReference>
<dbReference type="EMBL" id="JACXIZ010000015">
    <property type="protein sequence ID" value="MBD2845357.1"/>
    <property type="molecule type" value="Genomic_DNA"/>
</dbReference>
<feature type="domain" description="N-acetyltransferase" evidence="1">
    <location>
        <begin position="134"/>
        <end position="272"/>
    </location>
</feature>
<protein>
    <submittedName>
        <fullName evidence="2">GNAT family N-acetyltransferase</fullName>
    </submittedName>
</protein>
<organism evidence="2 3">
    <name type="scientific">Paenibacillus sabuli</name>
    <dbReference type="NCBI Taxonomy" id="2772509"/>
    <lineage>
        <taxon>Bacteria</taxon>
        <taxon>Bacillati</taxon>
        <taxon>Bacillota</taxon>
        <taxon>Bacilli</taxon>
        <taxon>Bacillales</taxon>
        <taxon>Paenibacillaceae</taxon>
        <taxon>Paenibacillus</taxon>
    </lineage>
</organism>
<comment type="caution">
    <text evidence="2">The sequence shown here is derived from an EMBL/GenBank/DDBJ whole genome shotgun (WGS) entry which is preliminary data.</text>
</comment>
<dbReference type="Pfam" id="PF13480">
    <property type="entry name" value="Acetyltransf_6"/>
    <property type="match status" value="1"/>
</dbReference>
<gene>
    <name evidence="2" type="ORF">IDH44_09155</name>
</gene>
<dbReference type="InterPro" id="IPR016181">
    <property type="entry name" value="Acyl_CoA_acyltransferase"/>
</dbReference>
<dbReference type="Gene3D" id="3.40.630.30">
    <property type="match status" value="1"/>
</dbReference>
<proteinExistence type="predicted"/>
<dbReference type="Proteomes" id="UP000621560">
    <property type="component" value="Unassembled WGS sequence"/>
</dbReference>
<reference evidence="2" key="1">
    <citation type="submission" date="2020-09" db="EMBL/GenBank/DDBJ databases">
        <title>A novel bacterium of genus Paenibacillus, isolated from South China Sea.</title>
        <authorList>
            <person name="Huang H."/>
            <person name="Mo K."/>
            <person name="Hu Y."/>
        </authorList>
    </citation>
    <scope>NUCLEOTIDE SEQUENCE</scope>
    <source>
        <strain evidence="2">IB182496</strain>
    </source>
</reference>
<dbReference type="InterPro" id="IPR038740">
    <property type="entry name" value="BioF2-like_GNAT_dom"/>
</dbReference>
<evidence type="ECO:0000259" key="1">
    <source>
        <dbReference type="PROSITE" id="PS51186"/>
    </source>
</evidence>
<dbReference type="InterPro" id="IPR000182">
    <property type="entry name" value="GNAT_dom"/>
</dbReference>
<accession>A0A927GS54</accession>
<dbReference type="SUPFAM" id="SSF55729">
    <property type="entry name" value="Acyl-CoA N-acyltransferases (Nat)"/>
    <property type="match status" value="1"/>
</dbReference>
<dbReference type="PROSITE" id="PS51186">
    <property type="entry name" value="GNAT"/>
    <property type="match status" value="1"/>
</dbReference>
<evidence type="ECO:0000313" key="2">
    <source>
        <dbReference type="EMBL" id="MBD2845357.1"/>
    </source>
</evidence>
<sequence>MEMQLATAETIAAIERSEVDYTEDRLLAMQEREGNPEGIELRRFGSALCLYSRTMPWPGFNTVKGLSSDDAGELDAILDFYAARGRKVQFELVPSRVDAPLLEALGDRGFIPSGHHTSMAGPPIEQPLQLPPGVVIRQAGAGDYDAYAAIHCAAFGLPASGIAPVAANNAVLHGRAGWSVWLAEVSGEPAAAAVLYEHGGVASLTFAGTMPAYRGRGLHGLLLRHRLNRAASSGCSLVAGQCAFLSASHRNMERAGLQVAYVRSTWMRRPER</sequence>